<dbReference type="GO" id="GO:0008283">
    <property type="term" value="P:cell population proliferation"/>
    <property type="evidence" value="ECO:0007669"/>
    <property type="project" value="UniProtKB-UniRule"/>
</dbReference>
<name>A0A811QH26_9POAL</name>
<accession>A0A811QH26</accession>
<dbReference type="InterPro" id="IPR009438">
    <property type="entry name" value="Phytosulfokine"/>
</dbReference>
<keyword evidence="12" id="KW-1185">Reference proteome</keyword>
<keyword evidence="9 10" id="KW-0339">Growth factor</keyword>
<evidence type="ECO:0000256" key="3">
    <source>
        <dbReference type="ARBA" id="ARBA00010781"/>
    </source>
</evidence>
<organism evidence="11 12">
    <name type="scientific">Miscanthus lutarioriparius</name>
    <dbReference type="NCBI Taxonomy" id="422564"/>
    <lineage>
        <taxon>Eukaryota</taxon>
        <taxon>Viridiplantae</taxon>
        <taxon>Streptophyta</taxon>
        <taxon>Embryophyta</taxon>
        <taxon>Tracheophyta</taxon>
        <taxon>Spermatophyta</taxon>
        <taxon>Magnoliopsida</taxon>
        <taxon>Liliopsida</taxon>
        <taxon>Poales</taxon>
        <taxon>Poaceae</taxon>
        <taxon>PACMAD clade</taxon>
        <taxon>Panicoideae</taxon>
        <taxon>Andropogonodae</taxon>
        <taxon>Andropogoneae</taxon>
        <taxon>Saccharinae</taxon>
        <taxon>Miscanthus</taxon>
    </lineage>
</organism>
<evidence type="ECO:0000256" key="1">
    <source>
        <dbReference type="ARBA" id="ARBA00003158"/>
    </source>
</evidence>
<comment type="subcellular location">
    <subcellularLocation>
        <location evidence="2 10">Secreted</location>
    </subcellularLocation>
</comment>
<dbReference type="Proteomes" id="UP000604825">
    <property type="component" value="Unassembled WGS sequence"/>
</dbReference>
<reference evidence="11" key="1">
    <citation type="submission" date="2020-10" db="EMBL/GenBank/DDBJ databases">
        <authorList>
            <person name="Han B."/>
            <person name="Lu T."/>
            <person name="Zhao Q."/>
            <person name="Huang X."/>
            <person name="Zhao Y."/>
        </authorList>
    </citation>
    <scope>NUCLEOTIDE SEQUENCE</scope>
</reference>
<dbReference type="Pfam" id="PF06404">
    <property type="entry name" value="PSK"/>
    <property type="match status" value="1"/>
</dbReference>
<comment type="caution">
    <text evidence="11">The sequence shown here is derived from an EMBL/GenBank/DDBJ whole genome shotgun (WGS) entry which is preliminary data.</text>
</comment>
<evidence type="ECO:0000256" key="8">
    <source>
        <dbReference type="ARBA" id="ARBA00022782"/>
    </source>
</evidence>
<gene>
    <name evidence="11" type="ORF">NCGR_LOCUS41786</name>
</gene>
<evidence type="ECO:0000256" key="9">
    <source>
        <dbReference type="ARBA" id="ARBA00023030"/>
    </source>
</evidence>
<evidence type="ECO:0000256" key="2">
    <source>
        <dbReference type="ARBA" id="ARBA00004613"/>
    </source>
</evidence>
<keyword evidence="7 10" id="KW-0732">Signal</keyword>
<evidence type="ECO:0000256" key="4">
    <source>
        <dbReference type="ARBA" id="ARBA00022473"/>
    </source>
</evidence>
<dbReference type="PANTHER" id="PTHR33285:SF32">
    <property type="entry name" value="PHYTOSULFOKINES 5"/>
    <property type="match status" value="1"/>
</dbReference>
<dbReference type="GO" id="GO:0005576">
    <property type="term" value="C:extracellular region"/>
    <property type="evidence" value="ECO:0007669"/>
    <property type="project" value="UniProtKB-SubCell"/>
</dbReference>
<comment type="PTM">
    <text evidence="10">PSK-alpha is produced by endopeptidase digestion. PSK-beta is produced from PSK-alpha by exopeptidase digestion.</text>
</comment>
<comment type="function">
    <text evidence="1 10">Promotes plant cell differentiation, organogenesis and somatic embryogenesis as well as cell proliferation.</text>
</comment>
<dbReference type="EMBL" id="CAJGYO010000010">
    <property type="protein sequence ID" value="CAD6258309.1"/>
    <property type="molecule type" value="Genomic_DNA"/>
</dbReference>
<evidence type="ECO:0000256" key="10">
    <source>
        <dbReference type="RuleBase" id="RU368031"/>
    </source>
</evidence>
<proteinExistence type="inferred from homology"/>
<keyword evidence="6 10" id="KW-0765">Sulfation</keyword>
<evidence type="ECO:0000313" key="12">
    <source>
        <dbReference type="Proteomes" id="UP000604825"/>
    </source>
</evidence>
<dbReference type="GO" id="GO:0008083">
    <property type="term" value="F:growth factor activity"/>
    <property type="evidence" value="ECO:0007669"/>
    <property type="project" value="UniProtKB-UniRule"/>
</dbReference>
<evidence type="ECO:0000313" key="11">
    <source>
        <dbReference type="EMBL" id="CAD6258309.1"/>
    </source>
</evidence>
<feature type="chain" id="PRO_5033091314" description="Phytosulfokine" evidence="10">
    <location>
        <begin position="31"/>
        <end position="122"/>
    </location>
</feature>
<keyword evidence="5 10" id="KW-0964">Secreted</keyword>
<evidence type="ECO:0000256" key="6">
    <source>
        <dbReference type="ARBA" id="ARBA00022641"/>
    </source>
</evidence>
<dbReference type="PANTHER" id="PTHR33285">
    <property type="entry name" value="PHYTOSULFOKINES 3"/>
    <property type="match status" value="1"/>
</dbReference>
<dbReference type="GO" id="GO:0030154">
    <property type="term" value="P:cell differentiation"/>
    <property type="evidence" value="ECO:0007669"/>
    <property type="project" value="UniProtKB-UniRule"/>
</dbReference>
<evidence type="ECO:0000256" key="7">
    <source>
        <dbReference type="ARBA" id="ARBA00022729"/>
    </source>
</evidence>
<comment type="similarity">
    <text evidence="3 10">Belongs to the phytosulfokine family.</text>
</comment>
<keyword evidence="4 10" id="KW-0217">Developmental protein</keyword>
<protein>
    <recommendedName>
        <fullName evidence="10">Phytosulfokine</fullName>
    </recommendedName>
    <component>
        <recommendedName>
            <fullName evidence="10">Phytosulfokine-alpha</fullName>
            <shortName evidence="10">PSK-alpha</shortName>
            <shortName evidence="10">Phytosulfokine-a</shortName>
        </recommendedName>
    </component>
    <component>
        <recommendedName>
            <fullName evidence="10">Phytosulfokine-beta</fullName>
            <shortName evidence="10">PSK-beta</shortName>
            <shortName evidence="10">Phytosulfokine-b</shortName>
        </recommendedName>
    </component>
</protein>
<dbReference type="OrthoDB" id="693276at2759"/>
<feature type="signal peptide" evidence="10">
    <location>
        <begin position="1"/>
        <end position="30"/>
    </location>
</feature>
<evidence type="ECO:0000256" key="5">
    <source>
        <dbReference type="ARBA" id="ARBA00022525"/>
    </source>
</evidence>
<keyword evidence="8 10" id="KW-0221">Differentiation</keyword>
<comment type="PTM">
    <text evidence="10">Sulfation is important for activity and for the binding to a putative membrane receptor.</text>
</comment>
<dbReference type="AlphaFoldDB" id="A0A811QH26"/>
<sequence length="122" mass="12700">MGRARSSSRPPASPALLLLLLVCFSHGAAAARLLPLQPAVVRPLVLHQAENGATGAAADGGLVLQEGDEAAGNGDELSISEMMGAEEEAAAVCEGENDECLERRLLGDAHLDYIYTQHKGKP</sequence>